<dbReference type="OrthoDB" id="6486656at2759"/>
<evidence type="ECO:0000313" key="7">
    <source>
        <dbReference type="EMBL" id="KAF8888381.1"/>
    </source>
</evidence>
<evidence type="ECO:0000256" key="2">
    <source>
        <dbReference type="ARBA" id="ARBA00006333"/>
    </source>
</evidence>
<evidence type="ECO:0000256" key="3">
    <source>
        <dbReference type="ARBA" id="ARBA00022723"/>
    </source>
</evidence>
<dbReference type="PANTHER" id="PTHR35201">
    <property type="entry name" value="TERPENE SYNTHASE"/>
    <property type="match status" value="1"/>
</dbReference>
<dbReference type="EMBL" id="JADNYJ010000085">
    <property type="protein sequence ID" value="KAF8888381.1"/>
    <property type="molecule type" value="Genomic_DNA"/>
</dbReference>
<dbReference type="SUPFAM" id="SSF48576">
    <property type="entry name" value="Terpenoid synthases"/>
    <property type="match status" value="1"/>
</dbReference>
<evidence type="ECO:0000313" key="8">
    <source>
        <dbReference type="Proteomes" id="UP000724874"/>
    </source>
</evidence>
<dbReference type="InterPro" id="IPR034686">
    <property type="entry name" value="Terpene_cyclase-like_2"/>
</dbReference>
<dbReference type="Proteomes" id="UP000724874">
    <property type="component" value="Unassembled WGS sequence"/>
</dbReference>
<name>A0A9P5NJ56_GYMJU</name>
<evidence type="ECO:0000256" key="1">
    <source>
        <dbReference type="ARBA" id="ARBA00001946"/>
    </source>
</evidence>
<protein>
    <recommendedName>
        <fullName evidence="6">Terpene synthase</fullName>
        <ecNumber evidence="6">4.2.3.-</ecNumber>
    </recommendedName>
</protein>
<comment type="caution">
    <text evidence="7">The sequence shown here is derived from an EMBL/GenBank/DDBJ whole genome shotgun (WGS) entry which is preliminary data.</text>
</comment>
<accession>A0A9P5NJ56</accession>
<keyword evidence="5 6" id="KW-0456">Lyase</keyword>
<gene>
    <name evidence="7" type="ORF">CPB84DRAFT_1786224</name>
</gene>
<keyword evidence="8" id="KW-1185">Reference proteome</keyword>
<dbReference type="GO" id="GO:0046872">
    <property type="term" value="F:metal ion binding"/>
    <property type="evidence" value="ECO:0007669"/>
    <property type="project" value="UniProtKB-KW"/>
</dbReference>
<keyword evidence="4 6" id="KW-0460">Magnesium</keyword>
<keyword evidence="3 6" id="KW-0479">Metal-binding</keyword>
<sequence length="280" mass="32626">MTQETLVYHLPDTLKEWPWPRRINRHHEEAKAESDAWFRSFKAFSVESQKAFDRCDFTQLRTACDMTNLFFVFDEYTDSAATHLARHYADVVIDALRNPFKKRPDGEVVLGAIAQEFWARGIQTASANSQRLVHQAQYRDLHVVPSIETYLQIRRQTIGVYPSFAMIELPYDLPAYVVNHPVVQDLARLSRDLIILDNDILSYNKEQASEEIPHNLITVVMYYEQCNLYQAIIPTWDPSVADMANDYLEGIANWVRSNNAWHFESGRYFGDKSKEIEKSR</sequence>
<dbReference type="Pfam" id="PF19086">
    <property type="entry name" value="Terpene_syn_C_2"/>
    <property type="match status" value="1"/>
</dbReference>
<evidence type="ECO:0000256" key="5">
    <source>
        <dbReference type="ARBA" id="ARBA00023239"/>
    </source>
</evidence>
<proteinExistence type="inferred from homology"/>
<dbReference type="EC" id="4.2.3.-" evidence="6"/>
<dbReference type="InterPro" id="IPR008949">
    <property type="entry name" value="Isoprenoid_synthase_dom_sf"/>
</dbReference>
<comment type="similarity">
    <text evidence="2 6">Belongs to the terpene synthase family.</text>
</comment>
<reference evidence="7" key="1">
    <citation type="submission" date="2020-11" db="EMBL/GenBank/DDBJ databases">
        <authorList>
            <consortium name="DOE Joint Genome Institute"/>
            <person name="Ahrendt S."/>
            <person name="Riley R."/>
            <person name="Andreopoulos W."/>
            <person name="LaButti K."/>
            <person name="Pangilinan J."/>
            <person name="Ruiz-duenas F.J."/>
            <person name="Barrasa J.M."/>
            <person name="Sanchez-Garcia M."/>
            <person name="Camarero S."/>
            <person name="Miyauchi S."/>
            <person name="Serrano A."/>
            <person name="Linde D."/>
            <person name="Babiker R."/>
            <person name="Drula E."/>
            <person name="Ayuso-Fernandez I."/>
            <person name="Pacheco R."/>
            <person name="Padilla G."/>
            <person name="Ferreira P."/>
            <person name="Barriuso J."/>
            <person name="Kellner H."/>
            <person name="Castanera R."/>
            <person name="Alfaro M."/>
            <person name="Ramirez L."/>
            <person name="Pisabarro A.G."/>
            <person name="Kuo A."/>
            <person name="Tritt A."/>
            <person name="Lipzen A."/>
            <person name="He G."/>
            <person name="Yan M."/>
            <person name="Ng V."/>
            <person name="Cullen D."/>
            <person name="Martin F."/>
            <person name="Rosso M.-N."/>
            <person name="Henrissat B."/>
            <person name="Hibbett D."/>
            <person name="Martinez A.T."/>
            <person name="Grigoriev I.V."/>
        </authorList>
    </citation>
    <scope>NUCLEOTIDE SEQUENCE</scope>
    <source>
        <strain evidence="7">AH 44721</strain>
    </source>
</reference>
<evidence type="ECO:0000256" key="6">
    <source>
        <dbReference type="RuleBase" id="RU366034"/>
    </source>
</evidence>
<dbReference type="Gene3D" id="1.10.600.10">
    <property type="entry name" value="Farnesyl Diphosphate Synthase"/>
    <property type="match status" value="1"/>
</dbReference>
<dbReference type="GO" id="GO:0008299">
    <property type="term" value="P:isoprenoid biosynthetic process"/>
    <property type="evidence" value="ECO:0007669"/>
    <property type="project" value="UniProtKB-ARBA"/>
</dbReference>
<comment type="cofactor">
    <cofactor evidence="1 6">
        <name>Mg(2+)</name>
        <dbReference type="ChEBI" id="CHEBI:18420"/>
    </cofactor>
</comment>
<evidence type="ECO:0000256" key="4">
    <source>
        <dbReference type="ARBA" id="ARBA00022842"/>
    </source>
</evidence>
<dbReference type="GO" id="GO:0010333">
    <property type="term" value="F:terpene synthase activity"/>
    <property type="evidence" value="ECO:0007669"/>
    <property type="project" value="InterPro"/>
</dbReference>
<dbReference type="AlphaFoldDB" id="A0A9P5NJ56"/>
<dbReference type="PANTHER" id="PTHR35201:SF4">
    <property type="entry name" value="BETA-PINACENE SYNTHASE-RELATED"/>
    <property type="match status" value="1"/>
</dbReference>
<organism evidence="7 8">
    <name type="scientific">Gymnopilus junonius</name>
    <name type="common">Spectacular rustgill mushroom</name>
    <name type="synonym">Gymnopilus spectabilis subsp. junonius</name>
    <dbReference type="NCBI Taxonomy" id="109634"/>
    <lineage>
        <taxon>Eukaryota</taxon>
        <taxon>Fungi</taxon>
        <taxon>Dikarya</taxon>
        <taxon>Basidiomycota</taxon>
        <taxon>Agaricomycotina</taxon>
        <taxon>Agaricomycetes</taxon>
        <taxon>Agaricomycetidae</taxon>
        <taxon>Agaricales</taxon>
        <taxon>Agaricineae</taxon>
        <taxon>Hymenogastraceae</taxon>
        <taxon>Gymnopilus</taxon>
    </lineage>
</organism>